<dbReference type="Proteomes" id="UP001299596">
    <property type="component" value="Unassembled WGS sequence"/>
</dbReference>
<keyword evidence="2" id="KW-1185">Reference proteome</keyword>
<sequence length="97" mass="10995">MGDTGWARIHQGHGLDLDMLRADLIREHGDALPGQELRIRELHFGYAPRVMWCGQYGTPCELQGEWHGHWYEVQPSSDSAVTVAEWQQVPQETAVNA</sequence>
<proteinExistence type="predicted"/>
<gene>
    <name evidence="1" type="ORF">K6T79_18390</name>
</gene>
<protein>
    <recommendedName>
        <fullName evidence="3">DUF551 domain-containing protein</fullName>
    </recommendedName>
</protein>
<name>A0ABU5XL53_9MYCO</name>
<organism evidence="1 2">
    <name type="scientific">[Mycobacterium] crassicus</name>
    <dbReference type="NCBI Taxonomy" id="2872309"/>
    <lineage>
        <taxon>Bacteria</taxon>
        <taxon>Bacillati</taxon>
        <taxon>Actinomycetota</taxon>
        <taxon>Actinomycetes</taxon>
        <taxon>Mycobacteriales</taxon>
        <taxon>Mycobacteriaceae</taxon>
        <taxon>Mycolicibacter</taxon>
    </lineage>
</organism>
<accession>A0ABU5XL53</accession>
<reference evidence="1 2" key="1">
    <citation type="submission" date="2023-12" db="EMBL/GenBank/DDBJ databases">
        <title>Description of new species of Mycobacterium terrae complex isolated from sewage at the Sao Paulo Zoological Park Foundation in Brazil.</title>
        <authorList>
            <person name="Romagnoli C.L."/>
            <person name="Conceicao E.C."/>
            <person name="Machado E."/>
            <person name="Barreto L.B.P.F."/>
            <person name="Sharma A."/>
            <person name="Silva N.M."/>
            <person name="Marques L.E."/>
            <person name="Juliana M.A."/>
            <person name="Lourenco M.C.S."/>
            <person name="Digiampietri L.A."/>
            <person name="Suffys P.N."/>
            <person name="Viana-Niero C."/>
        </authorList>
    </citation>
    <scope>NUCLEOTIDE SEQUENCE [LARGE SCALE GENOMIC DNA]</scope>
    <source>
        <strain evidence="1 2">MYC098</strain>
    </source>
</reference>
<dbReference type="EMBL" id="JAYJJR010000013">
    <property type="protein sequence ID" value="MEB3023015.1"/>
    <property type="molecule type" value="Genomic_DNA"/>
</dbReference>
<evidence type="ECO:0000313" key="2">
    <source>
        <dbReference type="Proteomes" id="UP001299596"/>
    </source>
</evidence>
<evidence type="ECO:0008006" key="3">
    <source>
        <dbReference type="Google" id="ProtNLM"/>
    </source>
</evidence>
<comment type="caution">
    <text evidence="1">The sequence shown here is derived from an EMBL/GenBank/DDBJ whole genome shotgun (WGS) entry which is preliminary data.</text>
</comment>
<evidence type="ECO:0000313" key="1">
    <source>
        <dbReference type="EMBL" id="MEB3023015.1"/>
    </source>
</evidence>
<dbReference type="RefSeq" id="WP_329780278.1">
    <property type="nucleotide sequence ID" value="NZ_JAYJJR010000013.1"/>
</dbReference>